<protein>
    <submittedName>
        <fullName evidence="4">GAF domain protein</fullName>
    </submittedName>
</protein>
<organism evidence="4 5">
    <name type="scientific">Bradyrhizobium amphicarpaeae</name>
    <dbReference type="NCBI Taxonomy" id="1404768"/>
    <lineage>
        <taxon>Bacteria</taxon>
        <taxon>Pseudomonadati</taxon>
        <taxon>Pseudomonadota</taxon>
        <taxon>Alphaproteobacteria</taxon>
        <taxon>Hyphomicrobiales</taxon>
        <taxon>Nitrobacteraceae</taxon>
        <taxon>Bradyrhizobium</taxon>
    </lineage>
</organism>
<sequence length="573" mass="60790">MQCEQIAGATAALLLLDDGEGHFSSVAGWPNPRQDLSFLAGTAQQALSRKSSFVDQAPGAGTAQIGQPIESQGRLAGVVVVELKRVADIPAVIRQLRWGVGWLEVLLVRQRSGNDAAKLARTGFAISILSEAQQHSAFRASALSIANELASRLECNNVSVGFVHGKSVKLTAMSHAAVFGEHSQIVSTIENAMEEAADQNASVAYPPTEGTERRIALAHEDLAKRLGGSAVASVLMTNGVRPVGVILLERDRDKAFDDAAIETLEAVAALVGPGLETKAETNKLIAGRAVTAIGSGARAVFGPGRPAVKLAALVMVAVLGTMAFAKGEFRVTAKAVVEGAVQRSIVAPFDGYVASAPVKAGDLVEADQVLATLDDRELRLEAARWKSERDQQSLKYSDAMSKHDRSVALVVSASLEQTAAQLSLIEDKLARAAIAAPFRGVVVSGDLRQLVGSPIEKGKVLFEVAPLESFRVILQVDERDIAFLSEGQHGTLVLTGLSSDAVPFTVKLITPVATASEGHNQFRVEAAVPGEAPLLRPGMEGIGKISIDRRSLLSIWTRSLIDWIRITAWKWLP</sequence>
<keyword evidence="2" id="KW-0175">Coiled coil</keyword>
<keyword evidence="5" id="KW-1185">Reference proteome</keyword>
<reference evidence="4 5" key="1">
    <citation type="journal article" date="2017" name="Syst. Appl. Microbiol.">
        <title>Soybeans inoculated with root zone soils of Canadian native legumes harbour diverse and novel Bradyrhizobium spp. that possess agricultural potential.</title>
        <authorList>
            <person name="Bromfield E.S.P."/>
            <person name="Cloutier S."/>
            <person name="Tambong J.T."/>
            <person name="Tran Thi T.V."/>
        </authorList>
    </citation>
    <scope>NUCLEOTIDE SEQUENCE [LARGE SCALE GENOMIC DNA]</scope>
    <source>
        <strain evidence="4 5">39S1MB</strain>
    </source>
</reference>
<dbReference type="AlphaFoldDB" id="A0A2U8PQF0"/>
<evidence type="ECO:0000256" key="1">
    <source>
        <dbReference type="ARBA" id="ARBA00004196"/>
    </source>
</evidence>
<evidence type="ECO:0000256" key="2">
    <source>
        <dbReference type="ARBA" id="ARBA00023054"/>
    </source>
</evidence>
<accession>A0A2U8PQF0</accession>
<name>A0A2U8PQF0_9BRAD</name>
<dbReference type="SUPFAM" id="SSF111369">
    <property type="entry name" value="HlyD-like secretion proteins"/>
    <property type="match status" value="1"/>
</dbReference>
<dbReference type="EMBL" id="CP029426">
    <property type="protein sequence ID" value="AWL99963.1"/>
    <property type="molecule type" value="Genomic_DNA"/>
</dbReference>
<dbReference type="Proteomes" id="UP000215884">
    <property type="component" value="Chromosome"/>
</dbReference>
<dbReference type="Gene3D" id="2.40.50.100">
    <property type="match status" value="1"/>
</dbReference>
<dbReference type="InterPro" id="IPR050465">
    <property type="entry name" value="UPF0194_transport"/>
</dbReference>
<feature type="domain" description="CzcB-like barrel-sandwich hybrid" evidence="3">
    <location>
        <begin position="344"/>
        <end position="465"/>
    </location>
</feature>
<dbReference type="KEGG" id="brq:CIT40_07890"/>
<dbReference type="SUPFAM" id="SSF55781">
    <property type="entry name" value="GAF domain-like"/>
    <property type="match status" value="1"/>
</dbReference>
<comment type="subcellular location">
    <subcellularLocation>
        <location evidence="1">Cell envelope</location>
    </subcellularLocation>
</comment>
<dbReference type="Gene3D" id="3.30.450.40">
    <property type="match status" value="1"/>
</dbReference>
<dbReference type="Pfam" id="PF25973">
    <property type="entry name" value="BSH_CzcB"/>
    <property type="match status" value="1"/>
</dbReference>
<dbReference type="InterPro" id="IPR029016">
    <property type="entry name" value="GAF-like_dom_sf"/>
</dbReference>
<dbReference type="Gene3D" id="2.40.30.170">
    <property type="match status" value="1"/>
</dbReference>
<evidence type="ECO:0000259" key="3">
    <source>
        <dbReference type="Pfam" id="PF25973"/>
    </source>
</evidence>
<dbReference type="InterPro" id="IPR058647">
    <property type="entry name" value="BSH_CzcB-like"/>
</dbReference>
<evidence type="ECO:0000313" key="5">
    <source>
        <dbReference type="Proteomes" id="UP000215884"/>
    </source>
</evidence>
<reference evidence="4 5" key="2">
    <citation type="journal article" date="2019" name="Int. J. Syst. Evol. Microbiol.">
        <title>Description and complete genome sequence of Bradyrhizobium amphicarpaeae sp. nov., harbouring photosystem and nitrogen-fixation genes.</title>
        <authorList>
            <person name="Bromfield E.S.P."/>
            <person name="Cloutier S."/>
            <person name="Nguyen H.D.T."/>
        </authorList>
    </citation>
    <scope>NUCLEOTIDE SEQUENCE [LARGE SCALE GENOMIC DNA]</scope>
    <source>
        <strain evidence="4 5">39S1MB</strain>
    </source>
</reference>
<evidence type="ECO:0000313" key="4">
    <source>
        <dbReference type="EMBL" id="AWL99963.1"/>
    </source>
</evidence>
<gene>
    <name evidence="4" type="ORF">CIT40_07890</name>
</gene>
<dbReference type="PANTHER" id="PTHR32347">
    <property type="entry name" value="EFFLUX SYSTEM COMPONENT YKNX-RELATED"/>
    <property type="match status" value="1"/>
</dbReference>
<dbReference type="GO" id="GO:0030313">
    <property type="term" value="C:cell envelope"/>
    <property type="evidence" value="ECO:0007669"/>
    <property type="project" value="UniProtKB-SubCell"/>
</dbReference>
<dbReference type="PANTHER" id="PTHR32347:SF23">
    <property type="entry name" value="BLL5650 PROTEIN"/>
    <property type="match status" value="1"/>
</dbReference>
<proteinExistence type="predicted"/>